<keyword evidence="1" id="KW-0812">Transmembrane</keyword>
<evidence type="ECO:0000313" key="3">
    <source>
        <dbReference type="Proteomes" id="UP000541558"/>
    </source>
</evidence>
<feature type="transmembrane region" description="Helical" evidence="1">
    <location>
        <begin position="131"/>
        <end position="152"/>
    </location>
</feature>
<dbReference type="AlphaFoldDB" id="A0A8H5C3Y0"/>
<gene>
    <name evidence="2" type="ORF">D9611_012930</name>
</gene>
<dbReference type="OrthoDB" id="10369170at2759"/>
<keyword evidence="1" id="KW-0472">Membrane</keyword>
<organism evidence="2 3">
    <name type="scientific">Ephemerocybe angulata</name>
    <dbReference type="NCBI Taxonomy" id="980116"/>
    <lineage>
        <taxon>Eukaryota</taxon>
        <taxon>Fungi</taxon>
        <taxon>Dikarya</taxon>
        <taxon>Basidiomycota</taxon>
        <taxon>Agaricomycotina</taxon>
        <taxon>Agaricomycetes</taxon>
        <taxon>Agaricomycetidae</taxon>
        <taxon>Agaricales</taxon>
        <taxon>Agaricineae</taxon>
        <taxon>Psathyrellaceae</taxon>
        <taxon>Ephemerocybe</taxon>
    </lineage>
</organism>
<accession>A0A8H5C3Y0</accession>
<dbReference type="EMBL" id="JAACJK010000066">
    <property type="protein sequence ID" value="KAF5334760.1"/>
    <property type="molecule type" value="Genomic_DNA"/>
</dbReference>
<evidence type="ECO:0000313" key="2">
    <source>
        <dbReference type="EMBL" id="KAF5334760.1"/>
    </source>
</evidence>
<protein>
    <submittedName>
        <fullName evidence="2">Uncharacterized protein</fullName>
    </submittedName>
</protein>
<keyword evidence="1" id="KW-1133">Transmembrane helix</keyword>
<feature type="transmembrane region" description="Helical" evidence="1">
    <location>
        <begin position="12"/>
        <end position="33"/>
    </location>
</feature>
<feature type="transmembrane region" description="Helical" evidence="1">
    <location>
        <begin position="202"/>
        <end position="227"/>
    </location>
</feature>
<feature type="transmembrane region" description="Helical" evidence="1">
    <location>
        <begin position="172"/>
        <end position="190"/>
    </location>
</feature>
<feature type="transmembrane region" description="Helical" evidence="1">
    <location>
        <begin position="103"/>
        <end position="124"/>
    </location>
</feature>
<evidence type="ECO:0000256" key="1">
    <source>
        <dbReference type="SAM" id="Phobius"/>
    </source>
</evidence>
<comment type="caution">
    <text evidence="2">The sequence shown here is derived from an EMBL/GenBank/DDBJ whole genome shotgun (WGS) entry which is preliminary data.</text>
</comment>
<name>A0A8H5C3Y0_9AGAR</name>
<sequence length="279" mass="30719">MDSGEPLRNPAWTRLLLATMDLEFLATGISLCLITKTGRCFFQLQLEYRKRNLYLLSLSLLLSAAYLCMTVLDTRDTDGTLFGGANLDTGNNFTVTAKKVQKAYMSLQIGISALSNFMLIYRCLLLYSNRIWVLIIPAVMELAALGLGILQVSGLDALDIARTSRDLTIADTWMRLSIFVNITVTALIFLKILASTDRIANLMALSVESNLPAAAAGVATVIALSTYDSDMLFFIASRARYALSAICSQLVILRIMKGQAWEVNRKGYASGTWQMSLDP</sequence>
<reference evidence="2 3" key="1">
    <citation type="journal article" date="2020" name="ISME J.">
        <title>Uncovering the hidden diversity of litter-decomposition mechanisms in mushroom-forming fungi.</title>
        <authorList>
            <person name="Floudas D."/>
            <person name="Bentzer J."/>
            <person name="Ahren D."/>
            <person name="Johansson T."/>
            <person name="Persson P."/>
            <person name="Tunlid A."/>
        </authorList>
    </citation>
    <scope>NUCLEOTIDE SEQUENCE [LARGE SCALE GENOMIC DNA]</scope>
    <source>
        <strain evidence="2 3">CBS 175.51</strain>
    </source>
</reference>
<keyword evidence="3" id="KW-1185">Reference proteome</keyword>
<proteinExistence type="predicted"/>
<feature type="transmembrane region" description="Helical" evidence="1">
    <location>
        <begin position="53"/>
        <end position="72"/>
    </location>
</feature>
<dbReference type="Proteomes" id="UP000541558">
    <property type="component" value="Unassembled WGS sequence"/>
</dbReference>